<comment type="caution">
    <text evidence="1">The sequence shown here is derived from an EMBL/GenBank/DDBJ whole genome shotgun (WGS) entry which is preliminary data.</text>
</comment>
<protein>
    <submittedName>
        <fullName evidence="1">Uncharacterized protein</fullName>
    </submittedName>
</protein>
<reference evidence="1" key="1">
    <citation type="submission" date="2018-12" db="EMBL/GenBank/DDBJ databases">
        <authorList>
            <person name="Will S."/>
            <person name="Neumann-Schaal M."/>
            <person name="Henke P."/>
        </authorList>
    </citation>
    <scope>NUCLEOTIDE SEQUENCE</scope>
    <source>
        <strain evidence="1">PCC 7102</strain>
    </source>
</reference>
<reference evidence="1" key="2">
    <citation type="journal article" date="2019" name="Genome Biol. Evol.">
        <title>Day and night: Metabolic profiles and evolutionary relationships of six axenic non-marine cyanobacteria.</title>
        <authorList>
            <person name="Will S.E."/>
            <person name="Henke P."/>
            <person name="Boedeker C."/>
            <person name="Huang S."/>
            <person name="Brinkmann H."/>
            <person name="Rohde M."/>
            <person name="Jarek M."/>
            <person name="Friedl T."/>
            <person name="Seufert S."/>
            <person name="Schumacher M."/>
            <person name="Overmann J."/>
            <person name="Neumann-Schaal M."/>
            <person name="Petersen J."/>
        </authorList>
    </citation>
    <scope>NUCLEOTIDE SEQUENCE [LARGE SCALE GENOMIC DNA]</scope>
    <source>
        <strain evidence="1">PCC 7102</strain>
    </source>
</reference>
<proteinExistence type="predicted"/>
<accession>A0A433VNM1</accession>
<evidence type="ECO:0000313" key="2">
    <source>
        <dbReference type="Proteomes" id="UP000271624"/>
    </source>
</evidence>
<keyword evidence="2" id="KW-1185">Reference proteome</keyword>
<dbReference type="AlphaFoldDB" id="A0A433VNM1"/>
<dbReference type="EMBL" id="RSCL01000004">
    <property type="protein sequence ID" value="RUT07632.1"/>
    <property type="molecule type" value="Genomic_DNA"/>
</dbReference>
<gene>
    <name evidence="1" type="ORF">DSM106972_018920</name>
</gene>
<dbReference type="Proteomes" id="UP000271624">
    <property type="component" value="Unassembled WGS sequence"/>
</dbReference>
<dbReference type="RefSeq" id="WP_127080520.1">
    <property type="nucleotide sequence ID" value="NZ_RSCL01000004.1"/>
</dbReference>
<name>A0A433VNM1_9CYAN</name>
<sequence>MKIHNIEQSQFKKIDIARQILFDEDARRFSLIDLGKEFGCYGLSWRSDLIEPIIVISANQQIWIGIDQRLAAINLNTGHILVSLPVLTNILQIQVVNTATLVLTESELLLFNLDGSIRYIKGLPELASKMLICDYEVQIYGVEGDIWVMDTQTGTFKQSLVAA</sequence>
<dbReference type="OrthoDB" id="583608at2"/>
<organism evidence="1 2">
    <name type="scientific">Dulcicalothrix desertica PCC 7102</name>
    <dbReference type="NCBI Taxonomy" id="232991"/>
    <lineage>
        <taxon>Bacteria</taxon>
        <taxon>Bacillati</taxon>
        <taxon>Cyanobacteriota</taxon>
        <taxon>Cyanophyceae</taxon>
        <taxon>Nostocales</taxon>
        <taxon>Calotrichaceae</taxon>
        <taxon>Dulcicalothrix</taxon>
    </lineage>
</organism>
<evidence type="ECO:0000313" key="1">
    <source>
        <dbReference type="EMBL" id="RUT07632.1"/>
    </source>
</evidence>